<dbReference type="Pfam" id="PF01230">
    <property type="entry name" value="HIT"/>
    <property type="match status" value="1"/>
</dbReference>
<dbReference type="SUPFAM" id="SSF54197">
    <property type="entry name" value="HIT-like"/>
    <property type="match status" value="1"/>
</dbReference>
<dbReference type="PRINTS" id="PR00332">
    <property type="entry name" value="HISTRIAD"/>
</dbReference>
<evidence type="ECO:0000313" key="5">
    <source>
        <dbReference type="EMBL" id="AZQ43018.1"/>
    </source>
</evidence>
<evidence type="ECO:0000256" key="3">
    <source>
        <dbReference type="PROSITE-ProRule" id="PRU00464"/>
    </source>
</evidence>
<dbReference type="KEGG" id="noj:EJ995_01770"/>
<gene>
    <name evidence="5" type="ORF">EJ995_01770</name>
</gene>
<evidence type="ECO:0000313" key="6">
    <source>
        <dbReference type="Proteomes" id="UP000279600"/>
    </source>
</evidence>
<dbReference type="PANTHER" id="PTHR46648:SF1">
    <property type="entry name" value="ADENOSINE 5'-MONOPHOSPHORAMIDASE HNT1"/>
    <property type="match status" value="1"/>
</dbReference>
<dbReference type="AlphaFoldDB" id="A0A3S9MV20"/>
<feature type="domain" description="HIT" evidence="4">
    <location>
        <begin position="3"/>
        <end position="106"/>
    </location>
</feature>
<dbReference type="GO" id="GO:0009117">
    <property type="term" value="P:nucleotide metabolic process"/>
    <property type="evidence" value="ECO:0007669"/>
    <property type="project" value="TreeGrafter"/>
</dbReference>
<accession>A0A3S9MV20</accession>
<organism evidence="5 6">
    <name type="scientific">Nonlabens ponticola</name>
    <dbReference type="NCBI Taxonomy" id="2496866"/>
    <lineage>
        <taxon>Bacteria</taxon>
        <taxon>Pseudomonadati</taxon>
        <taxon>Bacteroidota</taxon>
        <taxon>Flavobacteriia</taxon>
        <taxon>Flavobacteriales</taxon>
        <taxon>Flavobacteriaceae</taxon>
        <taxon>Nonlabens</taxon>
    </lineage>
</organism>
<dbReference type="GO" id="GO:0003824">
    <property type="term" value="F:catalytic activity"/>
    <property type="evidence" value="ECO:0007669"/>
    <property type="project" value="InterPro"/>
</dbReference>
<dbReference type="RefSeq" id="WP_126445016.1">
    <property type="nucleotide sequence ID" value="NZ_CP034549.1"/>
</dbReference>
<feature type="active site" description="Tele-AMP-histidine intermediate" evidence="1">
    <location>
        <position position="92"/>
    </location>
</feature>
<sequence>MSVFTKIISGEIPSYKVAESDDFYAFLDINPNAPGHTLCVPKKEVNKLFDLDEETYERLMAFSRQVALCLREEVSCKRIGMSVVGLEVPHVHVHLIPLRDMEDMRFINKVSLEKEEMQSIASRVNQRYNNNYKK</sequence>
<dbReference type="PANTHER" id="PTHR46648">
    <property type="entry name" value="HIT FAMILY PROTEIN 1"/>
    <property type="match status" value="1"/>
</dbReference>
<dbReference type="InterPro" id="IPR036265">
    <property type="entry name" value="HIT-like_sf"/>
</dbReference>
<name>A0A3S9MV20_9FLAO</name>
<evidence type="ECO:0000256" key="1">
    <source>
        <dbReference type="PIRSR" id="PIRSR601310-1"/>
    </source>
</evidence>
<evidence type="ECO:0000259" key="4">
    <source>
        <dbReference type="PROSITE" id="PS51084"/>
    </source>
</evidence>
<proteinExistence type="predicted"/>
<dbReference type="InterPro" id="IPR011146">
    <property type="entry name" value="HIT-like"/>
</dbReference>
<dbReference type="Proteomes" id="UP000279600">
    <property type="component" value="Chromosome"/>
</dbReference>
<keyword evidence="6" id="KW-1185">Reference proteome</keyword>
<protein>
    <submittedName>
        <fullName evidence="5">HIT family protein</fullName>
    </submittedName>
</protein>
<feature type="short sequence motif" description="Histidine triad motif" evidence="2 3">
    <location>
        <begin position="90"/>
        <end position="94"/>
    </location>
</feature>
<reference evidence="5 6" key="1">
    <citation type="submission" date="2018-12" db="EMBL/GenBank/DDBJ databases">
        <title>Complete genome of Nonlabens sp. MJ115.</title>
        <authorList>
            <person name="Choi H.S."/>
            <person name="Jung J."/>
        </authorList>
    </citation>
    <scope>NUCLEOTIDE SEQUENCE [LARGE SCALE GENOMIC DNA]</scope>
    <source>
        <strain evidence="5 6">MJ115</strain>
    </source>
</reference>
<dbReference type="OrthoDB" id="9784774at2"/>
<dbReference type="PROSITE" id="PS51084">
    <property type="entry name" value="HIT_2"/>
    <property type="match status" value="1"/>
</dbReference>
<evidence type="ECO:0000256" key="2">
    <source>
        <dbReference type="PIRSR" id="PIRSR601310-3"/>
    </source>
</evidence>
<dbReference type="Gene3D" id="3.30.428.10">
    <property type="entry name" value="HIT-like"/>
    <property type="match status" value="1"/>
</dbReference>
<dbReference type="InterPro" id="IPR001310">
    <property type="entry name" value="Histidine_triad_HIT"/>
</dbReference>
<dbReference type="EMBL" id="CP034549">
    <property type="protein sequence ID" value="AZQ43018.1"/>
    <property type="molecule type" value="Genomic_DNA"/>
</dbReference>